<protein>
    <submittedName>
        <fullName evidence="1">Uncharacterized protein</fullName>
    </submittedName>
</protein>
<dbReference type="EMBL" id="JAWDGP010000593">
    <property type="protein sequence ID" value="KAK3799066.1"/>
    <property type="molecule type" value="Genomic_DNA"/>
</dbReference>
<accession>A0AAE1E9B1</accession>
<proteinExistence type="predicted"/>
<comment type="caution">
    <text evidence="1">The sequence shown here is derived from an EMBL/GenBank/DDBJ whole genome shotgun (WGS) entry which is preliminary data.</text>
</comment>
<organism evidence="1 2">
    <name type="scientific">Elysia crispata</name>
    <name type="common">lettuce slug</name>
    <dbReference type="NCBI Taxonomy" id="231223"/>
    <lineage>
        <taxon>Eukaryota</taxon>
        <taxon>Metazoa</taxon>
        <taxon>Spiralia</taxon>
        <taxon>Lophotrochozoa</taxon>
        <taxon>Mollusca</taxon>
        <taxon>Gastropoda</taxon>
        <taxon>Heterobranchia</taxon>
        <taxon>Euthyneura</taxon>
        <taxon>Panpulmonata</taxon>
        <taxon>Sacoglossa</taxon>
        <taxon>Placobranchoidea</taxon>
        <taxon>Plakobranchidae</taxon>
        <taxon>Elysia</taxon>
    </lineage>
</organism>
<reference evidence="1" key="1">
    <citation type="journal article" date="2023" name="G3 (Bethesda)">
        <title>A reference genome for the long-term kleptoplast-retaining sea slug Elysia crispata morphotype clarki.</title>
        <authorList>
            <person name="Eastman K.E."/>
            <person name="Pendleton A.L."/>
            <person name="Shaikh M.A."/>
            <person name="Suttiyut T."/>
            <person name="Ogas R."/>
            <person name="Tomko P."/>
            <person name="Gavelis G."/>
            <person name="Widhalm J.R."/>
            <person name="Wisecaver J.H."/>
        </authorList>
    </citation>
    <scope>NUCLEOTIDE SEQUENCE</scope>
    <source>
        <strain evidence="1">ECLA1</strain>
    </source>
</reference>
<gene>
    <name evidence="1" type="ORF">RRG08_051349</name>
</gene>
<evidence type="ECO:0000313" key="2">
    <source>
        <dbReference type="Proteomes" id="UP001283361"/>
    </source>
</evidence>
<name>A0AAE1E9B1_9GAST</name>
<dbReference type="AlphaFoldDB" id="A0AAE1E9B1"/>
<dbReference type="Proteomes" id="UP001283361">
    <property type="component" value="Unassembled WGS sequence"/>
</dbReference>
<sequence>MSLLDNLFKFKVLNKPFLFSQVTTRLESVLAPQTDLPDCNQSFSLCPLDRCRILIRLIPPFVVISDTPGPPEKGSYTVPPILISFPLAAVCFLSHFGSFDRSRVLAFEEEYDLSISEIPGRKTQTPK</sequence>
<keyword evidence="2" id="KW-1185">Reference proteome</keyword>
<evidence type="ECO:0000313" key="1">
    <source>
        <dbReference type="EMBL" id="KAK3799066.1"/>
    </source>
</evidence>